<dbReference type="PROSITE" id="PS52050">
    <property type="entry name" value="WYL"/>
    <property type="match status" value="1"/>
</dbReference>
<reference evidence="3 4" key="1">
    <citation type="journal article" date="2015" name="Genome Announc.">
        <title>Complete genome sequence of Martelella endophytica YC6887, which has antifungal activity associated with a halophyte.</title>
        <authorList>
            <person name="Khan A."/>
            <person name="Khan H."/>
            <person name="Chung E.J."/>
            <person name="Hossain M.T."/>
            <person name="Chung Y.R."/>
        </authorList>
    </citation>
    <scope>NUCLEOTIDE SEQUENCE [LARGE SCALE GENOMIC DNA]</scope>
    <source>
        <strain evidence="3">YC6887</strain>
    </source>
</reference>
<dbReference type="GO" id="GO:0003677">
    <property type="term" value="F:DNA binding"/>
    <property type="evidence" value="ECO:0007669"/>
    <property type="project" value="UniProtKB-KW"/>
</dbReference>
<dbReference type="InterPro" id="IPR036390">
    <property type="entry name" value="WH_DNA-bd_sf"/>
</dbReference>
<dbReference type="PANTHER" id="PTHR34580">
    <property type="match status" value="1"/>
</dbReference>
<dbReference type="KEGG" id="mey:TM49_00080"/>
<feature type="domain" description="Helix-turn-helix type 11" evidence="1">
    <location>
        <begin position="8"/>
        <end position="61"/>
    </location>
</feature>
<name>A0A0D5LKH2_MAREN</name>
<protein>
    <submittedName>
        <fullName evidence="3">DNA-binding protein</fullName>
    </submittedName>
</protein>
<dbReference type="AlphaFoldDB" id="A0A0D5LKH2"/>
<dbReference type="InterPro" id="IPR026881">
    <property type="entry name" value="WYL_dom"/>
</dbReference>
<evidence type="ECO:0000313" key="4">
    <source>
        <dbReference type="Proteomes" id="UP000032611"/>
    </source>
</evidence>
<dbReference type="Proteomes" id="UP000032611">
    <property type="component" value="Chromosome"/>
</dbReference>
<feature type="domain" description="WYL" evidence="2">
    <location>
        <begin position="141"/>
        <end position="203"/>
    </location>
</feature>
<dbReference type="Pfam" id="PF13280">
    <property type="entry name" value="WYL"/>
    <property type="match status" value="1"/>
</dbReference>
<dbReference type="PANTHER" id="PTHR34580:SF3">
    <property type="entry name" value="PROTEIN PAFB"/>
    <property type="match status" value="1"/>
</dbReference>
<dbReference type="STRING" id="1486262.TM49_00080"/>
<dbReference type="InterPro" id="IPR051534">
    <property type="entry name" value="CBASS_pafABC_assoc_protein"/>
</dbReference>
<organism evidence="3 4">
    <name type="scientific">Martelella endophytica</name>
    <dbReference type="NCBI Taxonomy" id="1486262"/>
    <lineage>
        <taxon>Bacteria</taxon>
        <taxon>Pseudomonadati</taxon>
        <taxon>Pseudomonadota</taxon>
        <taxon>Alphaproteobacteria</taxon>
        <taxon>Hyphomicrobiales</taxon>
        <taxon>Aurantimonadaceae</taxon>
        <taxon>Martelella</taxon>
    </lineage>
</organism>
<dbReference type="InterPro" id="IPR013196">
    <property type="entry name" value="HTH_11"/>
</dbReference>
<evidence type="ECO:0000313" key="3">
    <source>
        <dbReference type="EMBL" id="AJY44435.1"/>
    </source>
</evidence>
<dbReference type="EMBL" id="CP010803">
    <property type="protein sequence ID" value="AJY44435.1"/>
    <property type="molecule type" value="Genomic_DNA"/>
</dbReference>
<evidence type="ECO:0000259" key="1">
    <source>
        <dbReference type="Pfam" id="PF08279"/>
    </source>
</evidence>
<dbReference type="RefSeq" id="WP_045679002.1">
    <property type="nucleotide sequence ID" value="NZ_CP010803.1"/>
</dbReference>
<dbReference type="OrthoDB" id="9807255at2"/>
<gene>
    <name evidence="3" type="ORF">TM49_00080</name>
</gene>
<proteinExistence type="predicted"/>
<dbReference type="InterPro" id="IPR036388">
    <property type="entry name" value="WH-like_DNA-bd_sf"/>
</dbReference>
<accession>A0A0D5LKH2</accession>
<dbReference type="Gene3D" id="1.10.10.10">
    <property type="entry name" value="Winged helix-like DNA-binding domain superfamily/Winged helix DNA-binding domain"/>
    <property type="match status" value="1"/>
</dbReference>
<keyword evidence="4" id="KW-1185">Reference proteome</keyword>
<keyword evidence="3" id="KW-0238">DNA-binding</keyword>
<dbReference type="PATRIC" id="fig|1486262.3.peg.16"/>
<dbReference type="SUPFAM" id="SSF46785">
    <property type="entry name" value="Winged helix' DNA-binding domain"/>
    <property type="match status" value="1"/>
</dbReference>
<evidence type="ECO:0000259" key="2">
    <source>
        <dbReference type="Pfam" id="PF13280"/>
    </source>
</evidence>
<dbReference type="HOGENOM" id="CLU_041141_7_1_5"/>
<sequence length="228" mass="25399">MAGSRSERLLSLLQTLRGHRYPVSGAALAEQLGISLRTLYRDIASLRAQGAAIEGEAGIGYVLRPGFLLPPMMFSTEEIEALVLGTRWVERVTDQHLSAAASTALAKIAAVLPESLAETVDETALSVGPRRLVTDTADIPALRAAIRAMRKVEIAYRAEGGAVSERVIWPFGLAYFEQVRVVLGWCELRQDFRHFRTDRIVNMRETGERYPQRRAVLLAEWRKLNLDN</sequence>
<dbReference type="Pfam" id="PF08279">
    <property type="entry name" value="HTH_11"/>
    <property type="match status" value="1"/>
</dbReference>